<dbReference type="Gene3D" id="3.80.10.10">
    <property type="entry name" value="Ribonuclease Inhibitor"/>
    <property type="match status" value="1"/>
</dbReference>
<accession>A0AA40GF36</accession>
<feature type="compositionally biased region" description="Basic and acidic residues" evidence="1">
    <location>
        <begin position="104"/>
        <end position="119"/>
    </location>
</feature>
<sequence length="251" mass="27259">MTTSTTTTAMIITASTAAGAAPAAKRIRANSRRSTPIADRAAHVQGQSQFVRLVAGVTVREYQGIARNAPRVQPAPRSSQGYIHSAVPTAGVEPSQESTGHQLLRRDDVPRPDPTDRPRSIVQRAHAHRRAYGTCSSREPSTSGTTQSIESRATCTRSSRRRNGFTSWAQRFNRLLVLNRLTLSGNAIASLDSFAFRDCSNLKELHLSGNELTPAPDAPRDLALLKTLDHGENRSSLYSSSFRNLDPLTGS</sequence>
<evidence type="ECO:0000256" key="1">
    <source>
        <dbReference type="SAM" id="MobiDB-lite"/>
    </source>
</evidence>
<evidence type="ECO:0000313" key="2">
    <source>
        <dbReference type="EMBL" id="KAK1136604.1"/>
    </source>
</evidence>
<reference evidence="2" key="1">
    <citation type="submission" date="2021-10" db="EMBL/GenBank/DDBJ databases">
        <title>Melipona bicolor Genome sequencing and assembly.</title>
        <authorList>
            <person name="Araujo N.S."/>
            <person name="Arias M.C."/>
        </authorList>
    </citation>
    <scope>NUCLEOTIDE SEQUENCE</scope>
    <source>
        <strain evidence="2">USP_2M_L1-L4_2017</strain>
        <tissue evidence="2">Whole body</tissue>
    </source>
</reference>
<dbReference type="Pfam" id="PF13855">
    <property type="entry name" value="LRR_8"/>
    <property type="match status" value="1"/>
</dbReference>
<dbReference type="InterPro" id="IPR001611">
    <property type="entry name" value="Leu-rich_rpt"/>
</dbReference>
<gene>
    <name evidence="2" type="ORF">K0M31_001150</name>
</gene>
<comment type="caution">
    <text evidence="2">The sequence shown here is derived from an EMBL/GenBank/DDBJ whole genome shotgun (WGS) entry which is preliminary data.</text>
</comment>
<proteinExistence type="predicted"/>
<keyword evidence="3" id="KW-1185">Reference proteome</keyword>
<protein>
    <recommendedName>
        <fullName evidence="4">Leucine-rich repeat domain-containing protein</fullName>
    </recommendedName>
</protein>
<organism evidence="2 3">
    <name type="scientific">Melipona bicolor</name>
    <dbReference type="NCBI Taxonomy" id="60889"/>
    <lineage>
        <taxon>Eukaryota</taxon>
        <taxon>Metazoa</taxon>
        <taxon>Ecdysozoa</taxon>
        <taxon>Arthropoda</taxon>
        <taxon>Hexapoda</taxon>
        <taxon>Insecta</taxon>
        <taxon>Pterygota</taxon>
        <taxon>Neoptera</taxon>
        <taxon>Endopterygota</taxon>
        <taxon>Hymenoptera</taxon>
        <taxon>Apocrita</taxon>
        <taxon>Aculeata</taxon>
        <taxon>Apoidea</taxon>
        <taxon>Anthophila</taxon>
        <taxon>Apidae</taxon>
        <taxon>Melipona</taxon>
    </lineage>
</organism>
<dbReference type="InterPro" id="IPR032675">
    <property type="entry name" value="LRR_dom_sf"/>
</dbReference>
<dbReference type="SUPFAM" id="SSF52058">
    <property type="entry name" value="L domain-like"/>
    <property type="match status" value="1"/>
</dbReference>
<name>A0AA40GF36_9HYME</name>
<feature type="compositionally biased region" description="Polar residues" evidence="1">
    <location>
        <begin position="134"/>
        <end position="150"/>
    </location>
</feature>
<evidence type="ECO:0008006" key="4">
    <source>
        <dbReference type="Google" id="ProtNLM"/>
    </source>
</evidence>
<dbReference type="AlphaFoldDB" id="A0AA40GF36"/>
<dbReference type="Proteomes" id="UP001177670">
    <property type="component" value="Unassembled WGS sequence"/>
</dbReference>
<feature type="region of interest" description="Disordered" evidence="1">
    <location>
        <begin position="90"/>
        <end position="157"/>
    </location>
</feature>
<dbReference type="EMBL" id="JAHYIQ010000001">
    <property type="protein sequence ID" value="KAK1136604.1"/>
    <property type="molecule type" value="Genomic_DNA"/>
</dbReference>
<evidence type="ECO:0000313" key="3">
    <source>
        <dbReference type="Proteomes" id="UP001177670"/>
    </source>
</evidence>